<accession>A0ABM7VXI4</accession>
<sequence>MRGIVCILGLSVVLVGCDKAVEDKKISELTSEEAQTLCKSPQAIEQLTNNFKAGTSEFLTQHPFNYYPFSDRNVDSTKSITDSELRRKSRIDDSFLYSADTFNKGFGQTDVLKISNPTLSATGQDSLTCSAQADFSSDEIYGKAFSTPVSYTITKADKKIITEGKFALADMKQSKVEPTAGQKAWRDKYEAELNAKDQALKNVADSEYQPISTKDLFYIYFAQTPRQFNDDELMGLFSNKWNNTSDSFAKEDIKKEELPQIKAKIAQYKDIKNIVIYSTTDGSYHDEDFLKLKTASGENAIKINDMGIFTLTDSSYDFAKKGYEYHNFLCNMNGGITVNERGVSLSVDKTVRGCTVLVPDDQAREISAKFADFKGKGKNVSTSAKYFIHIDSINGDRNTIEATLVKDDVQLIDPDTKAVILHTVIN</sequence>
<name>A0ABM7VXI4_9ENTR</name>
<dbReference type="Proteomes" id="UP001320460">
    <property type="component" value="Chromosome"/>
</dbReference>
<keyword evidence="2" id="KW-1185">Reference proteome</keyword>
<protein>
    <recommendedName>
        <fullName evidence="3">Lipoprotein</fullName>
    </recommendedName>
</protein>
<dbReference type="RefSeq" id="WP_071194638.1">
    <property type="nucleotide sequence ID" value="NZ_AP025334.1"/>
</dbReference>
<organism evidence="1 2">
    <name type="scientific">Phytobacter diazotrophicus</name>
    <dbReference type="NCBI Taxonomy" id="395631"/>
    <lineage>
        <taxon>Bacteria</taxon>
        <taxon>Pseudomonadati</taxon>
        <taxon>Pseudomonadota</taxon>
        <taxon>Gammaproteobacteria</taxon>
        <taxon>Enterobacterales</taxon>
        <taxon>Enterobacteriaceae</taxon>
        <taxon>Phytobacter</taxon>
    </lineage>
</organism>
<evidence type="ECO:0000313" key="2">
    <source>
        <dbReference type="Proteomes" id="UP001320460"/>
    </source>
</evidence>
<proteinExistence type="predicted"/>
<gene>
    <name evidence="1" type="ORF">PDTA9734_34430</name>
</gene>
<evidence type="ECO:0008006" key="3">
    <source>
        <dbReference type="Google" id="ProtNLM"/>
    </source>
</evidence>
<reference evidence="1 2" key="1">
    <citation type="submission" date="2021-12" db="EMBL/GenBank/DDBJ databases">
        <title>Complete genome sequence of Phytobacter diazotrophicus TA9734.</title>
        <authorList>
            <person name="Kubota H."/>
            <person name="Nakayama Y."/>
            <person name="Ariyoshi T."/>
        </authorList>
    </citation>
    <scope>NUCLEOTIDE SEQUENCE [LARGE SCALE GENOMIC DNA]</scope>
    <source>
        <strain evidence="1 2">TA9734</strain>
    </source>
</reference>
<evidence type="ECO:0000313" key="1">
    <source>
        <dbReference type="EMBL" id="BDD51956.1"/>
    </source>
</evidence>
<dbReference type="PROSITE" id="PS51257">
    <property type="entry name" value="PROKAR_LIPOPROTEIN"/>
    <property type="match status" value="1"/>
</dbReference>
<dbReference type="EMBL" id="AP025334">
    <property type="protein sequence ID" value="BDD51956.1"/>
    <property type="molecule type" value="Genomic_DNA"/>
</dbReference>